<dbReference type="SMART" id="SM00388">
    <property type="entry name" value="HisKA"/>
    <property type="match status" value="1"/>
</dbReference>
<evidence type="ECO:0000256" key="10">
    <source>
        <dbReference type="PROSITE-ProRule" id="PRU00169"/>
    </source>
</evidence>
<dbReference type="AlphaFoldDB" id="A0A370GA08"/>
<dbReference type="PROSITE" id="PS50112">
    <property type="entry name" value="PAS"/>
    <property type="match status" value="1"/>
</dbReference>
<dbReference type="Pfam" id="PF02518">
    <property type="entry name" value="HATPase_c"/>
    <property type="match status" value="1"/>
</dbReference>
<dbReference type="PROSITE" id="PS50110">
    <property type="entry name" value="RESPONSE_REGULATORY"/>
    <property type="match status" value="1"/>
</dbReference>
<protein>
    <recommendedName>
        <fullName evidence="3">histidine kinase</fullName>
        <ecNumber evidence="3">2.7.13.3</ecNumber>
    </recommendedName>
</protein>
<feature type="domain" description="PAS" evidence="13">
    <location>
        <begin position="168"/>
        <end position="213"/>
    </location>
</feature>
<dbReference type="InterPro" id="IPR011006">
    <property type="entry name" value="CheY-like_superfamily"/>
</dbReference>
<evidence type="ECO:0000259" key="12">
    <source>
        <dbReference type="PROSITE" id="PS50110"/>
    </source>
</evidence>
<evidence type="ECO:0000256" key="1">
    <source>
        <dbReference type="ARBA" id="ARBA00000085"/>
    </source>
</evidence>
<dbReference type="SUPFAM" id="SSF47384">
    <property type="entry name" value="Homodimeric domain of signal transducing histidine kinase"/>
    <property type="match status" value="1"/>
</dbReference>
<dbReference type="Pfam" id="PF13426">
    <property type="entry name" value="PAS_9"/>
    <property type="match status" value="1"/>
</dbReference>
<accession>A0A370GA08</accession>
<dbReference type="SMART" id="SM00448">
    <property type="entry name" value="REC"/>
    <property type="match status" value="1"/>
</dbReference>
<organism evidence="14 15">
    <name type="scientific">Falsibacillus pallidus</name>
    <dbReference type="NCBI Taxonomy" id="493781"/>
    <lineage>
        <taxon>Bacteria</taxon>
        <taxon>Bacillati</taxon>
        <taxon>Bacillota</taxon>
        <taxon>Bacilli</taxon>
        <taxon>Bacillales</taxon>
        <taxon>Bacillaceae</taxon>
        <taxon>Falsibacillus</taxon>
    </lineage>
</organism>
<evidence type="ECO:0000256" key="3">
    <source>
        <dbReference type="ARBA" id="ARBA00012438"/>
    </source>
</evidence>
<dbReference type="SUPFAM" id="SSF55874">
    <property type="entry name" value="ATPase domain of HSP90 chaperone/DNA topoisomerase II/histidine kinase"/>
    <property type="match status" value="1"/>
</dbReference>
<feature type="domain" description="Response regulatory" evidence="12">
    <location>
        <begin position="679"/>
        <end position="796"/>
    </location>
</feature>
<feature type="modified residue" description="4-aspartylphosphate" evidence="10">
    <location>
        <position position="729"/>
    </location>
</feature>
<keyword evidence="7" id="KW-0418">Kinase</keyword>
<dbReference type="SMART" id="SM00387">
    <property type="entry name" value="HATPase_c"/>
    <property type="match status" value="1"/>
</dbReference>
<dbReference type="GO" id="GO:0000155">
    <property type="term" value="F:phosphorelay sensor kinase activity"/>
    <property type="evidence" value="ECO:0007669"/>
    <property type="project" value="InterPro"/>
</dbReference>
<dbReference type="Pfam" id="PF13188">
    <property type="entry name" value="PAS_8"/>
    <property type="match status" value="2"/>
</dbReference>
<evidence type="ECO:0000313" key="14">
    <source>
        <dbReference type="EMBL" id="RDI40016.1"/>
    </source>
</evidence>
<dbReference type="SMART" id="SM00091">
    <property type="entry name" value="PAS"/>
    <property type="match status" value="2"/>
</dbReference>
<keyword evidence="4 10" id="KW-0597">Phosphoprotein</keyword>
<dbReference type="Proteomes" id="UP000255326">
    <property type="component" value="Unassembled WGS sequence"/>
</dbReference>
<evidence type="ECO:0000256" key="6">
    <source>
        <dbReference type="ARBA" id="ARBA00022741"/>
    </source>
</evidence>
<dbReference type="PANTHER" id="PTHR43047:SF72">
    <property type="entry name" value="OSMOSENSING HISTIDINE PROTEIN KINASE SLN1"/>
    <property type="match status" value="1"/>
</dbReference>
<dbReference type="EC" id="2.7.13.3" evidence="3"/>
<dbReference type="CDD" id="cd00082">
    <property type="entry name" value="HisKA"/>
    <property type="match status" value="1"/>
</dbReference>
<dbReference type="InterPro" id="IPR035965">
    <property type="entry name" value="PAS-like_dom_sf"/>
</dbReference>
<keyword evidence="9" id="KW-0902">Two-component regulatory system</keyword>
<dbReference type="InterPro" id="IPR036097">
    <property type="entry name" value="HisK_dim/P_sf"/>
</dbReference>
<evidence type="ECO:0000256" key="8">
    <source>
        <dbReference type="ARBA" id="ARBA00022840"/>
    </source>
</evidence>
<dbReference type="Gene3D" id="1.10.287.130">
    <property type="match status" value="1"/>
</dbReference>
<dbReference type="PANTHER" id="PTHR43047">
    <property type="entry name" value="TWO-COMPONENT HISTIDINE PROTEIN KINASE"/>
    <property type="match status" value="1"/>
</dbReference>
<keyword evidence="6" id="KW-0547">Nucleotide-binding</keyword>
<dbReference type="InterPro" id="IPR000014">
    <property type="entry name" value="PAS"/>
</dbReference>
<dbReference type="Gene3D" id="3.40.50.2300">
    <property type="match status" value="1"/>
</dbReference>
<dbReference type="InterPro" id="IPR001789">
    <property type="entry name" value="Sig_transdc_resp-reg_receiver"/>
</dbReference>
<dbReference type="Pfam" id="PF00512">
    <property type="entry name" value="HisKA"/>
    <property type="match status" value="1"/>
</dbReference>
<gene>
    <name evidence="14" type="ORF">DFR59_11339</name>
</gene>
<name>A0A370GA08_9BACI</name>
<dbReference type="Pfam" id="PF00072">
    <property type="entry name" value="Response_reg"/>
    <property type="match status" value="1"/>
</dbReference>
<dbReference type="Gene3D" id="3.30.565.10">
    <property type="entry name" value="Histidine kinase-like ATPase, C-terminal domain"/>
    <property type="match status" value="1"/>
</dbReference>
<dbReference type="SUPFAM" id="SSF52172">
    <property type="entry name" value="CheY-like"/>
    <property type="match status" value="1"/>
</dbReference>
<sequence>MTTKEVIILFLALLVIVLSYAVARVGQKRRDESSELLHYEEKMQEVQLDLQETVRQQQGMILKFKKQGNEFVHTLCDGELLNRMAFKSSDIVGKTLHEILPKDEADFKFSSYDRAWNGENTEYEGNINGIEYVAALRPVIRDGKVIEVIGSCIDITDRKRVEKKLKAKEQLYRTVLSTMSEAIIIIDQNGSISSMNQNARDMLLVKEESSITKLSQLKIKVKKESGKRISIQTLQTMLIKRQHMDFDGLILGIKLEGAKFKWISINAKPLKLEEEKTAALISFTDITFQKDQELKLREAFVTQRTMIDNLNVGIFMTDEHRRLTLYNTRFAEMFGLRNLSEKVGRHGREIHSLFYQDTGYLEEKVTRILDEKEPDSAEIRLLNARNYIRRYVPIKIENEFRGNLWTLEDITERYEMEGALRKAKETAEKANLAKSDFLSKMSHELRTPLNGILGFAQLLELDGSLKEQQKSFVSEILSGGRHLLELMTEILDFSRIEMGAMKMSPDSVNVSVILNEAIRMFLPLAESKGIDVLLRLDECSPISVMADPTRLKQVFINLMDNALKYNKAGGSVTVTCKVKEENVEIHFIDSGIGLSESEIEKIFKPFYRVEGTLVEGVGIGLSLVKQLIKMMDASISVSSEEGKGSDFCVSLKVDSKEANKEKRALTLPEEVIRHSEKKKILYIEDQASNIHLVEEIVKVYPWMELHTAMTGEEGISKSWSGDMDLILLDIHLPDCTGFDIIKILKSNDKTKEIPVIALSANALNADIERAAQSGFHTYIVKPIQIQPFLKTITEVLGKDMGTGSLSRSTN</sequence>
<comment type="caution">
    <text evidence="14">The sequence shown here is derived from an EMBL/GenBank/DDBJ whole genome shotgun (WGS) entry which is preliminary data.</text>
</comment>
<dbReference type="OrthoDB" id="9790669at2"/>
<evidence type="ECO:0000259" key="11">
    <source>
        <dbReference type="PROSITE" id="PS50109"/>
    </source>
</evidence>
<dbReference type="Gene3D" id="3.30.450.20">
    <property type="entry name" value="PAS domain"/>
    <property type="match status" value="3"/>
</dbReference>
<dbReference type="InterPro" id="IPR003594">
    <property type="entry name" value="HATPase_dom"/>
</dbReference>
<dbReference type="GO" id="GO:0005886">
    <property type="term" value="C:plasma membrane"/>
    <property type="evidence" value="ECO:0007669"/>
    <property type="project" value="UniProtKB-SubCell"/>
</dbReference>
<dbReference type="PRINTS" id="PR00344">
    <property type="entry name" value="BCTRLSENSOR"/>
</dbReference>
<reference evidence="14 15" key="1">
    <citation type="submission" date="2018-07" db="EMBL/GenBank/DDBJ databases">
        <title>Genomic Encyclopedia of Type Strains, Phase IV (KMG-IV): sequencing the most valuable type-strain genomes for metagenomic binning, comparative biology and taxonomic classification.</title>
        <authorList>
            <person name="Goeker M."/>
        </authorList>
    </citation>
    <scope>NUCLEOTIDE SEQUENCE [LARGE SCALE GENOMIC DNA]</scope>
    <source>
        <strain evidence="14 15">DSM 25281</strain>
    </source>
</reference>
<dbReference type="FunFam" id="3.30.565.10:FF:000006">
    <property type="entry name" value="Sensor histidine kinase WalK"/>
    <property type="match status" value="1"/>
</dbReference>
<keyword evidence="5" id="KW-0808">Transferase</keyword>
<evidence type="ECO:0000256" key="4">
    <source>
        <dbReference type="ARBA" id="ARBA00022553"/>
    </source>
</evidence>
<evidence type="ECO:0000256" key="2">
    <source>
        <dbReference type="ARBA" id="ARBA00004651"/>
    </source>
</evidence>
<evidence type="ECO:0000256" key="5">
    <source>
        <dbReference type="ARBA" id="ARBA00022679"/>
    </source>
</evidence>
<dbReference type="PROSITE" id="PS50109">
    <property type="entry name" value="HIS_KIN"/>
    <property type="match status" value="1"/>
</dbReference>
<keyword evidence="15" id="KW-1185">Reference proteome</keyword>
<dbReference type="InterPro" id="IPR036890">
    <property type="entry name" value="HATPase_C_sf"/>
</dbReference>
<feature type="domain" description="Histidine kinase" evidence="11">
    <location>
        <begin position="440"/>
        <end position="655"/>
    </location>
</feature>
<dbReference type="InterPro" id="IPR005467">
    <property type="entry name" value="His_kinase_dom"/>
</dbReference>
<comment type="subcellular location">
    <subcellularLocation>
        <location evidence="2">Cell membrane</location>
        <topology evidence="2">Multi-pass membrane protein</topology>
    </subcellularLocation>
</comment>
<evidence type="ECO:0000259" key="13">
    <source>
        <dbReference type="PROSITE" id="PS50112"/>
    </source>
</evidence>
<dbReference type="NCBIfam" id="TIGR00229">
    <property type="entry name" value="sensory_box"/>
    <property type="match status" value="1"/>
</dbReference>
<dbReference type="EMBL" id="QQAY01000013">
    <property type="protein sequence ID" value="RDI40016.1"/>
    <property type="molecule type" value="Genomic_DNA"/>
</dbReference>
<dbReference type="CDD" id="cd00130">
    <property type="entry name" value="PAS"/>
    <property type="match status" value="1"/>
</dbReference>
<dbReference type="GO" id="GO:0009927">
    <property type="term" value="F:histidine phosphotransfer kinase activity"/>
    <property type="evidence" value="ECO:0007669"/>
    <property type="project" value="TreeGrafter"/>
</dbReference>
<dbReference type="SUPFAM" id="SSF55785">
    <property type="entry name" value="PYP-like sensor domain (PAS domain)"/>
    <property type="match status" value="3"/>
</dbReference>
<evidence type="ECO:0000256" key="7">
    <source>
        <dbReference type="ARBA" id="ARBA00022777"/>
    </source>
</evidence>
<evidence type="ECO:0000313" key="15">
    <source>
        <dbReference type="Proteomes" id="UP000255326"/>
    </source>
</evidence>
<keyword evidence="8" id="KW-0067">ATP-binding</keyword>
<dbReference type="InterPro" id="IPR003661">
    <property type="entry name" value="HisK_dim/P_dom"/>
</dbReference>
<dbReference type="RefSeq" id="WP_114746588.1">
    <property type="nucleotide sequence ID" value="NZ_QQAY01000013.1"/>
</dbReference>
<comment type="catalytic activity">
    <reaction evidence="1">
        <text>ATP + protein L-histidine = ADP + protein N-phospho-L-histidine.</text>
        <dbReference type="EC" id="2.7.13.3"/>
    </reaction>
</comment>
<dbReference type="GO" id="GO:0005524">
    <property type="term" value="F:ATP binding"/>
    <property type="evidence" value="ECO:0007669"/>
    <property type="project" value="UniProtKB-KW"/>
</dbReference>
<evidence type="ECO:0000256" key="9">
    <source>
        <dbReference type="ARBA" id="ARBA00023012"/>
    </source>
</evidence>
<dbReference type="InterPro" id="IPR004358">
    <property type="entry name" value="Sig_transdc_His_kin-like_C"/>
</dbReference>
<proteinExistence type="predicted"/>